<dbReference type="Gene3D" id="1.10.10.10">
    <property type="entry name" value="Winged helix-like DNA-binding domain superfamily/Winged helix DNA-binding domain"/>
    <property type="match status" value="1"/>
</dbReference>
<dbReference type="Gene3D" id="2.40.30.10">
    <property type="entry name" value="Translation factors"/>
    <property type="match status" value="1"/>
</dbReference>
<dbReference type="Pfam" id="PF09107">
    <property type="entry name" value="WHD_3rd_SelB"/>
    <property type="match status" value="1"/>
</dbReference>
<dbReference type="PANTHER" id="PTHR43721:SF22">
    <property type="entry name" value="ELONGATION FACTOR TU, MITOCHONDRIAL"/>
    <property type="match status" value="1"/>
</dbReference>
<dbReference type="EMBL" id="SSMQ01000006">
    <property type="protein sequence ID" value="TKD10432.1"/>
    <property type="molecule type" value="Genomic_DNA"/>
</dbReference>
<evidence type="ECO:0000256" key="1">
    <source>
        <dbReference type="ARBA" id="ARBA00004496"/>
    </source>
</evidence>
<accession>A0A4U1JGI7</accession>
<dbReference type="InterPro" id="IPR000795">
    <property type="entry name" value="T_Tr_GTP-bd_dom"/>
</dbReference>
<dbReference type="Gene3D" id="1.10.10.2770">
    <property type="match status" value="1"/>
</dbReference>
<dbReference type="InterPro" id="IPR036390">
    <property type="entry name" value="WH_DNA-bd_sf"/>
</dbReference>
<proteinExistence type="predicted"/>
<evidence type="ECO:0000256" key="4">
    <source>
        <dbReference type="ARBA" id="ARBA00022917"/>
    </source>
</evidence>
<evidence type="ECO:0000256" key="3">
    <source>
        <dbReference type="ARBA" id="ARBA00022741"/>
    </source>
</evidence>
<feature type="domain" description="Tr-type G" evidence="6">
    <location>
        <begin position="9"/>
        <end position="197"/>
    </location>
</feature>
<dbReference type="Gene3D" id="3.40.50.300">
    <property type="entry name" value="P-loop containing nucleotide triphosphate hydrolases"/>
    <property type="match status" value="1"/>
</dbReference>
<evidence type="ECO:0000313" key="8">
    <source>
        <dbReference type="Proteomes" id="UP000309215"/>
    </source>
</evidence>
<dbReference type="GO" id="GO:0005829">
    <property type="term" value="C:cytosol"/>
    <property type="evidence" value="ECO:0007669"/>
    <property type="project" value="TreeGrafter"/>
</dbReference>
<dbReference type="AlphaFoldDB" id="A0A4U1JGI7"/>
<dbReference type="PRINTS" id="PR00315">
    <property type="entry name" value="ELONGATNFCT"/>
</dbReference>
<keyword evidence="2" id="KW-0963">Cytoplasm</keyword>
<sequence>MHRATLAPVRRFVLGTAGHVDHGKTTLVRALTGIDTDRLPEEKRRGITIELGFAPWNLGAGGGGAAPLAGAKPPSEDNIEVSIIDVPGHRRLVHTMIAGAIGMEVVMLVVAADEGVMPQTREHVAACELLGIRRAVVVVTKMDRVGEELARLAGDEAVELLAGRMQAEVVLCSARTGEGLDAVRDAVRRALTALPPPAVAPRARLGVDRVFSVRGAGTVVTGTLVEGKIPLGAPLFVVGTGRAGERSAEGDVHKTSARGLHVHDRAVDLAEAPTRLALNLAGLPLEAVHRGDLVTDDPSVVPTRRIDVSLRATAPVRSGMSVSVYIGTARSSGKLDLLGEPLEDGRRLARLRLADALAVVGGDRFVLRGSDVDGPAGAVLGGGEVLDARPPQSLRKRGRAARLAVLEALFVSRDPQAVMRALSLEASPRPLSRDVLPSRFSLPAAELERAADKLGDKGELARIKRLGWVPRAALVELAVEARGLVAAHQKKNPLDRGMVLETLRARLAARAGAEAADEIIKLAASKSGSVAGEPIVVEGDVVRAPQITAASASGAVGAVGVALAALEKAQLKGLTEFAAKEASGASPKEVKAILAKLVREGHATHAGELWFFRADIDALRAKVKAHLEKHGRISIADFKDLSGLGRRQAIPLLELFDREGVTRREADDSRVRGK</sequence>
<dbReference type="GO" id="GO:0003723">
    <property type="term" value="F:RNA binding"/>
    <property type="evidence" value="ECO:0007669"/>
    <property type="project" value="InterPro"/>
</dbReference>
<dbReference type="SUPFAM" id="SSF46785">
    <property type="entry name" value="Winged helix' DNA-binding domain"/>
    <property type="match status" value="1"/>
</dbReference>
<dbReference type="InterPro" id="IPR009000">
    <property type="entry name" value="Transl_B-barrel_sf"/>
</dbReference>
<dbReference type="Proteomes" id="UP000309215">
    <property type="component" value="Unassembled WGS sequence"/>
</dbReference>
<dbReference type="PANTHER" id="PTHR43721">
    <property type="entry name" value="ELONGATION FACTOR TU-RELATED"/>
    <property type="match status" value="1"/>
</dbReference>
<reference evidence="7 8" key="1">
    <citation type="submission" date="2019-04" db="EMBL/GenBank/DDBJ databases">
        <authorList>
            <person name="Li Y."/>
            <person name="Wang J."/>
        </authorList>
    </citation>
    <scope>NUCLEOTIDE SEQUENCE [LARGE SCALE GENOMIC DNA]</scope>
    <source>
        <strain evidence="7 8">DSM 14668</strain>
    </source>
</reference>
<dbReference type="CDD" id="cd04171">
    <property type="entry name" value="SelB"/>
    <property type="match status" value="1"/>
</dbReference>
<keyword evidence="7" id="KW-0251">Elongation factor</keyword>
<dbReference type="InterPro" id="IPR009001">
    <property type="entry name" value="Transl_elong_EF1A/Init_IF2_C"/>
</dbReference>
<dbReference type="NCBIfam" id="TIGR00475">
    <property type="entry name" value="selB"/>
    <property type="match status" value="1"/>
</dbReference>
<protein>
    <submittedName>
        <fullName evidence="7">Selenocysteine-specific translation elongation factor</fullName>
    </submittedName>
</protein>
<dbReference type="GO" id="GO:0005525">
    <property type="term" value="F:GTP binding"/>
    <property type="evidence" value="ECO:0007669"/>
    <property type="project" value="UniProtKB-KW"/>
</dbReference>
<dbReference type="InterPro" id="IPR036388">
    <property type="entry name" value="WH-like_DNA-bd_sf"/>
</dbReference>
<dbReference type="GO" id="GO:0003924">
    <property type="term" value="F:GTPase activity"/>
    <property type="evidence" value="ECO:0007669"/>
    <property type="project" value="InterPro"/>
</dbReference>
<keyword evidence="5" id="KW-0342">GTP-binding</keyword>
<dbReference type="GO" id="GO:0001514">
    <property type="term" value="P:selenocysteine incorporation"/>
    <property type="evidence" value="ECO:0007669"/>
    <property type="project" value="InterPro"/>
</dbReference>
<name>A0A4U1JGI7_9BACT</name>
<keyword evidence="8" id="KW-1185">Reference proteome</keyword>
<organism evidence="7 8">
    <name type="scientific">Polyangium fumosum</name>
    <dbReference type="NCBI Taxonomy" id="889272"/>
    <lineage>
        <taxon>Bacteria</taxon>
        <taxon>Pseudomonadati</taxon>
        <taxon>Myxococcota</taxon>
        <taxon>Polyangia</taxon>
        <taxon>Polyangiales</taxon>
        <taxon>Polyangiaceae</taxon>
        <taxon>Polyangium</taxon>
    </lineage>
</organism>
<keyword evidence="4" id="KW-0648">Protein biosynthesis</keyword>
<evidence type="ECO:0000256" key="5">
    <source>
        <dbReference type="ARBA" id="ARBA00023134"/>
    </source>
</evidence>
<dbReference type="InterPro" id="IPR027417">
    <property type="entry name" value="P-loop_NTPase"/>
</dbReference>
<dbReference type="GO" id="GO:0003746">
    <property type="term" value="F:translation elongation factor activity"/>
    <property type="evidence" value="ECO:0007669"/>
    <property type="project" value="UniProtKB-KW"/>
</dbReference>
<dbReference type="Pfam" id="PF25461">
    <property type="entry name" value="Beta-barrel_SelB"/>
    <property type="match status" value="1"/>
</dbReference>
<dbReference type="OrthoDB" id="9803139at2"/>
<dbReference type="SUPFAM" id="SSF52540">
    <property type="entry name" value="P-loop containing nucleoside triphosphate hydrolases"/>
    <property type="match status" value="1"/>
</dbReference>
<dbReference type="InterPro" id="IPR057335">
    <property type="entry name" value="Beta-barrel_SelB"/>
</dbReference>
<gene>
    <name evidence="7" type="primary">selB</name>
    <name evidence="7" type="ORF">E8A74_08280</name>
</gene>
<comment type="caution">
    <text evidence="7">The sequence shown here is derived from an EMBL/GenBank/DDBJ whole genome shotgun (WGS) entry which is preliminary data.</text>
</comment>
<dbReference type="SUPFAM" id="SSF50447">
    <property type="entry name" value="Translation proteins"/>
    <property type="match status" value="1"/>
</dbReference>
<keyword evidence="3" id="KW-0547">Nucleotide-binding</keyword>
<dbReference type="InterPro" id="IPR004535">
    <property type="entry name" value="Transl_elong_SelB"/>
</dbReference>
<comment type="subcellular location">
    <subcellularLocation>
        <location evidence="1">Cytoplasm</location>
    </subcellularLocation>
</comment>
<evidence type="ECO:0000313" key="7">
    <source>
        <dbReference type="EMBL" id="TKD10432.1"/>
    </source>
</evidence>
<dbReference type="PROSITE" id="PS51722">
    <property type="entry name" value="G_TR_2"/>
    <property type="match status" value="1"/>
</dbReference>
<evidence type="ECO:0000256" key="2">
    <source>
        <dbReference type="ARBA" id="ARBA00022490"/>
    </source>
</evidence>
<dbReference type="InterPro" id="IPR050055">
    <property type="entry name" value="EF-Tu_GTPase"/>
</dbReference>
<dbReference type="SUPFAM" id="SSF50465">
    <property type="entry name" value="EF-Tu/eEF-1alpha/eIF2-gamma C-terminal domain"/>
    <property type="match status" value="1"/>
</dbReference>
<dbReference type="Pfam" id="PF00009">
    <property type="entry name" value="GTP_EFTU"/>
    <property type="match status" value="1"/>
</dbReference>
<evidence type="ECO:0000259" key="6">
    <source>
        <dbReference type="PROSITE" id="PS51722"/>
    </source>
</evidence>
<dbReference type="InterPro" id="IPR015191">
    <property type="entry name" value="SelB_WHD4"/>
</dbReference>